<comment type="caution">
    <text evidence="16">The sequence shown here is derived from an EMBL/GenBank/DDBJ whole genome shotgun (WGS) entry which is preliminary data.</text>
</comment>
<keyword evidence="10 14" id="KW-0503">Monooxygenase</keyword>
<gene>
    <name evidence="16" type="ORF">SSX86_022773</name>
</gene>
<evidence type="ECO:0000256" key="13">
    <source>
        <dbReference type="PIRSR" id="PIRSR602401-1"/>
    </source>
</evidence>
<evidence type="ECO:0000256" key="15">
    <source>
        <dbReference type="SAM" id="Phobius"/>
    </source>
</evidence>
<keyword evidence="7 15" id="KW-1133">Transmembrane helix</keyword>
<dbReference type="AlphaFoldDB" id="A0AAP0CJH9"/>
<proteinExistence type="inferred from homology"/>
<evidence type="ECO:0000256" key="4">
    <source>
        <dbReference type="ARBA" id="ARBA00022692"/>
    </source>
</evidence>
<feature type="transmembrane region" description="Helical" evidence="15">
    <location>
        <begin position="7"/>
        <end position="27"/>
    </location>
</feature>
<keyword evidence="12" id="KW-0325">Glycoprotein</keyword>
<keyword evidence="5 13" id="KW-0479">Metal-binding</keyword>
<dbReference type="CDD" id="cd11072">
    <property type="entry name" value="CYP71-like"/>
    <property type="match status" value="1"/>
</dbReference>
<reference evidence="16 17" key="1">
    <citation type="submission" date="2024-04" db="EMBL/GenBank/DDBJ databases">
        <title>The reference genome of an endangered Asteraceae, Deinandra increscens subsp. villosa, native to the Central Coast of California.</title>
        <authorList>
            <person name="Guilliams M."/>
            <person name="Hasenstab-Lehman K."/>
            <person name="Meyer R."/>
            <person name="Mcevoy S."/>
        </authorList>
    </citation>
    <scope>NUCLEOTIDE SEQUENCE [LARGE SCALE GENOMIC DNA]</scope>
    <source>
        <tissue evidence="16">Leaf</tissue>
    </source>
</reference>
<evidence type="ECO:0000256" key="8">
    <source>
        <dbReference type="ARBA" id="ARBA00023002"/>
    </source>
</evidence>
<sequence length="505" mass="57917">MDIQFNFSLPFFFACPLVVFIIITWFGRFMSLYPNKNLPPQPWTLPLIGHMHHLLGALPHHALSNIAQKLGPVVRIQLGQVSAIVISSPPMAKEIMKTHDLSFANRPKLLSVEIIVYNYLDIAFAPYSNYWRQMRKICVLELLSAKKVQSFRCIREQESWNLIQSIATQRFKTINLSDKAFTLMNTIITRVVVGSRCKDQDTLLELIRGAFDLSGGFDVVDLFPSFKLLPLITGTKKKMMNIRNKMDVILDGIIFEHIEGSVNREGNELNFEDIVDALLRLKDYGGLQFPLNFENIKAVVLDMFAAGSDTSSVTIEWVMSELMMNPRVMKKAQDELRRVLKGKAKIYESDIQELDYLKLVIKESLRLHPPVPLLLPRESRENCEIGGYHIPVKTKVIINAWMIGRDPNYWIEPESFIPERFSESSINMMGTNFEYLPFGAGRRMCPGMLLGLANVELPLAMLLYHFDWELPQSQDLDMLESFGATLRRKNKLLLVPHPYNTNTDY</sequence>
<dbReference type="GO" id="GO:0004497">
    <property type="term" value="F:monooxygenase activity"/>
    <property type="evidence" value="ECO:0007669"/>
    <property type="project" value="UniProtKB-KW"/>
</dbReference>
<dbReference type="InterPro" id="IPR036396">
    <property type="entry name" value="Cyt_P450_sf"/>
</dbReference>
<dbReference type="GO" id="GO:0016020">
    <property type="term" value="C:membrane"/>
    <property type="evidence" value="ECO:0007669"/>
    <property type="project" value="UniProtKB-SubCell"/>
</dbReference>
<evidence type="ECO:0000256" key="2">
    <source>
        <dbReference type="ARBA" id="ARBA00010617"/>
    </source>
</evidence>
<evidence type="ECO:0000256" key="3">
    <source>
        <dbReference type="ARBA" id="ARBA00022617"/>
    </source>
</evidence>
<evidence type="ECO:0000256" key="5">
    <source>
        <dbReference type="ARBA" id="ARBA00022723"/>
    </source>
</evidence>
<evidence type="ECO:0008006" key="18">
    <source>
        <dbReference type="Google" id="ProtNLM"/>
    </source>
</evidence>
<name>A0AAP0CJH9_9ASTR</name>
<keyword evidence="4 15" id="KW-0812">Transmembrane</keyword>
<dbReference type="InterPro" id="IPR017972">
    <property type="entry name" value="Cyt_P450_CS"/>
</dbReference>
<evidence type="ECO:0000256" key="12">
    <source>
        <dbReference type="ARBA" id="ARBA00023180"/>
    </source>
</evidence>
<dbReference type="GO" id="GO:0051762">
    <property type="term" value="P:sesquiterpene biosynthetic process"/>
    <property type="evidence" value="ECO:0007669"/>
    <property type="project" value="UniProtKB-ARBA"/>
</dbReference>
<keyword evidence="8 14" id="KW-0560">Oxidoreductase</keyword>
<dbReference type="SUPFAM" id="SSF48264">
    <property type="entry name" value="Cytochrome P450"/>
    <property type="match status" value="1"/>
</dbReference>
<protein>
    <recommendedName>
        <fullName evidence="18">Cytochrome P450</fullName>
    </recommendedName>
</protein>
<dbReference type="GO" id="GO:0020037">
    <property type="term" value="F:heme binding"/>
    <property type="evidence" value="ECO:0007669"/>
    <property type="project" value="InterPro"/>
</dbReference>
<evidence type="ECO:0000256" key="7">
    <source>
        <dbReference type="ARBA" id="ARBA00022989"/>
    </source>
</evidence>
<comment type="cofactor">
    <cofactor evidence="13">
        <name>heme</name>
        <dbReference type="ChEBI" id="CHEBI:30413"/>
    </cofactor>
</comment>
<evidence type="ECO:0000256" key="11">
    <source>
        <dbReference type="ARBA" id="ARBA00023136"/>
    </source>
</evidence>
<evidence type="ECO:0000256" key="9">
    <source>
        <dbReference type="ARBA" id="ARBA00023004"/>
    </source>
</evidence>
<evidence type="ECO:0000256" key="1">
    <source>
        <dbReference type="ARBA" id="ARBA00004606"/>
    </source>
</evidence>
<keyword evidence="11 15" id="KW-0472">Membrane</keyword>
<keyword evidence="3 13" id="KW-0349">Heme</keyword>
<keyword evidence="17" id="KW-1185">Reference proteome</keyword>
<dbReference type="FunFam" id="1.10.630.10:FF:000043">
    <property type="entry name" value="Cytochrome P450 99A2"/>
    <property type="match status" value="1"/>
</dbReference>
<evidence type="ECO:0000256" key="10">
    <source>
        <dbReference type="ARBA" id="ARBA00023033"/>
    </source>
</evidence>
<evidence type="ECO:0000256" key="6">
    <source>
        <dbReference type="ARBA" id="ARBA00022968"/>
    </source>
</evidence>
<dbReference type="GO" id="GO:0005506">
    <property type="term" value="F:iron ion binding"/>
    <property type="evidence" value="ECO:0007669"/>
    <property type="project" value="InterPro"/>
</dbReference>
<dbReference type="EMBL" id="JBCNJP010000023">
    <property type="protein sequence ID" value="KAK9057934.1"/>
    <property type="molecule type" value="Genomic_DNA"/>
</dbReference>
<dbReference type="PANTHER" id="PTHR47955">
    <property type="entry name" value="CYTOCHROME P450 FAMILY 71 PROTEIN"/>
    <property type="match status" value="1"/>
</dbReference>
<dbReference type="PRINTS" id="PR00463">
    <property type="entry name" value="EP450I"/>
</dbReference>
<dbReference type="GO" id="GO:0016705">
    <property type="term" value="F:oxidoreductase activity, acting on paired donors, with incorporation or reduction of molecular oxygen"/>
    <property type="evidence" value="ECO:0007669"/>
    <property type="project" value="InterPro"/>
</dbReference>
<evidence type="ECO:0000313" key="16">
    <source>
        <dbReference type="EMBL" id="KAK9057934.1"/>
    </source>
</evidence>
<dbReference type="PROSITE" id="PS00086">
    <property type="entry name" value="CYTOCHROME_P450"/>
    <property type="match status" value="1"/>
</dbReference>
<dbReference type="PRINTS" id="PR00385">
    <property type="entry name" value="P450"/>
</dbReference>
<evidence type="ECO:0000256" key="14">
    <source>
        <dbReference type="RuleBase" id="RU000461"/>
    </source>
</evidence>
<dbReference type="InterPro" id="IPR002401">
    <property type="entry name" value="Cyt_P450_E_grp-I"/>
</dbReference>
<feature type="binding site" description="axial binding residue" evidence="13">
    <location>
        <position position="445"/>
    </location>
    <ligand>
        <name>heme</name>
        <dbReference type="ChEBI" id="CHEBI:30413"/>
    </ligand>
    <ligandPart>
        <name>Fe</name>
        <dbReference type="ChEBI" id="CHEBI:18248"/>
    </ligandPart>
</feature>
<comment type="similarity">
    <text evidence="2 14">Belongs to the cytochrome P450 family.</text>
</comment>
<comment type="subcellular location">
    <subcellularLocation>
        <location evidence="1">Membrane</location>
        <topology evidence="1">Single-pass type II membrane protein</topology>
    </subcellularLocation>
</comment>
<accession>A0AAP0CJH9</accession>
<keyword evidence="9 13" id="KW-0408">Iron</keyword>
<dbReference type="Gene3D" id="1.10.630.10">
    <property type="entry name" value="Cytochrome P450"/>
    <property type="match status" value="1"/>
</dbReference>
<keyword evidence="6" id="KW-0735">Signal-anchor</keyword>
<dbReference type="PANTHER" id="PTHR47955:SF9">
    <property type="entry name" value="PREMNASPIRODIENE OXYGENASE-LIKE"/>
    <property type="match status" value="1"/>
</dbReference>
<dbReference type="Proteomes" id="UP001408789">
    <property type="component" value="Unassembled WGS sequence"/>
</dbReference>
<organism evidence="16 17">
    <name type="scientific">Deinandra increscens subsp. villosa</name>
    <dbReference type="NCBI Taxonomy" id="3103831"/>
    <lineage>
        <taxon>Eukaryota</taxon>
        <taxon>Viridiplantae</taxon>
        <taxon>Streptophyta</taxon>
        <taxon>Embryophyta</taxon>
        <taxon>Tracheophyta</taxon>
        <taxon>Spermatophyta</taxon>
        <taxon>Magnoliopsida</taxon>
        <taxon>eudicotyledons</taxon>
        <taxon>Gunneridae</taxon>
        <taxon>Pentapetalae</taxon>
        <taxon>asterids</taxon>
        <taxon>campanulids</taxon>
        <taxon>Asterales</taxon>
        <taxon>Asteraceae</taxon>
        <taxon>Asteroideae</taxon>
        <taxon>Heliantheae alliance</taxon>
        <taxon>Madieae</taxon>
        <taxon>Madiinae</taxon>
        <taxon>Deinandra</taxon>
    </lineage>
</organism>
<dbReference type="InterPro" id="IPR001128">
    <property type="entry name" value="Cyt_P450"/>
</dbReference>
<evidence type="ECO:0000313" key="17">
    <source>
        <dbReference type="Proteomes" id="UP001408789"/>
    </source>
</evidence>
<dbReference type="Pfam" id="PF00067">
    <property type="entry name" value="p450"/>
    <property type="match status" value="1"/>
</dbReference>